<keyword evidence="1" id="KW-0175">Coiled coil</keyword>
<organism evidence="2">
    <name type="scientific">marine sediment metagenome</name>
    <dbReference type="NCBI Taxonomy" id="412755"/>
    <lineage>
        <taxon>unclassified sequences</taxon>
        <taxon>metagenomes</taxon>
        <taxon>ecological metagenomes</taxon>
    </lineage>
</organism>
<proteinExistence type="predicted"/>
<accession>A0A0F8W091</accession>
<feature type="coiled-coil region" evidence="1">
    <location>
        <begin position="29"/>
        <end position="59"/>
    </location>
</feature>
<evidence type="ECO:0000256" key="1">
    <source>
        <dbReference type="SAM" id="Coils"/>
    </source>
</evidence>
<dbReference type="AlphaFoldDB" id="A0A0F8W091"/>
<gene>
    <name evidence="2" type="ORF">LCGC14_3128870</name>
</gene>
<comment type="caution">
    <text evidence="2">The sequence shown here is derived from an EMBL/GenBank/DDBJ whole genome shotgun (WGS) entry which is preliminary data.</text>
</comment>
<reference evidence="2" key="1">
    <citation type="journal article" date="2015" name="Nature">
        <title>Complex archaea that bridge the gap between prokaryotes and eukaryotes.</title>
        <authorList>
            <person name="Spang A."/>
            <person name="Saw J.H."/>
            <person name="Jorgensen S.L."/>
            <person name="Zaremba-Niedzwiedzka K."/>
            <person name="Martijn J."/>
            <person name="Lind A.E."/>
            <person name="van Eijk R."/>
            <person name="Schleper C."/>
            <person name="Guy L."/>
            <person name="Ettema T.J."/>
        </authorList>
    </citation>
    <scope>NUCLEOTIDE SEQUENCE</scope>
</reference>
<feature type="non-terminal residue" evidence="2">
    <location>
        <position position="252"/>
    </location>
</feature>
<dbReference type="EMBL" id="LAZR01068216">
    <property type="protein sequence ID" value="KKK50052.1"/>
    <property type="molecule type" value="Genomic_DNA"/>
</dbReference>
<sequence length="252" mass="27037">MTQILGTFETPDRRLARLRTALESTSQGLDDTISKAVDLEDRRRAMEDALRQFRQVERDQMAERRQQQDILDFREQQPPGLANLLSNVIRTGAQTAGLDLVGQELALPENLGGVTPPTVNLPPRQREPGFLEKALGVAGTAGSVVDFITDPSQVIGRAGESLQRPSVTGQPTLEQQRRQALFATTTERLAPPSLTELQEEGATVSRPIADVATDVAAVPFEAVESAGIPGVSPVAGGVANVIQSQIVEDIGT</sequence>
<name>A0A0F8W091_9ZZZZ</name>
<evidence type="ECO:0000313" key="2">
    <source>
        <dbReference type="EMBL" id="KKK50052.1"/>
    </source>
</evidence>
<protein>
    <submittedName>
        <fullName evidence="2">Uncharacterized protein</fullName>
    </submittedName>
</protein>